<evidence type="ECO:0000313" key="2">
    <source>
        <dbReference type="Proteomes" id="UP000712281"/>
    </source>
</evidence>
<accession>A0A8S9LNL1</accession>
<dbReference type="AlphaFoldDB" id="A0A8S9LNL1"/>
<sequence>MAMGLSPECAFKHRLVLTKVMLSSVKSGKMKDHLINLFLKCLVSRETFCEMNVLFGYGISGADSDAVSLPCRQRKIIAVNFLPLNGKKDSETGQWKFILDNDSPLLHLKDGFSPETESNGPVPSPKIFLRKWAFLRSIWQRPRVSLPPFPIKKDAALLLSHSETEAKLYREFSETENPSRRALSLFSLSPPPRRSLSPRRRTLSLSPRRRHVVVVVTGSQPSLILVPDPDLG</sequence>
<proteinExistence type="predicted"/>
<organism evidence="1 2">
    <name type="scientific">Brassica cretica</name>
    <name type="common">Mustard</name>
    <dbReference type="NCBI Taxonomy" id="69181"/>
    <lineage>
        <taxon>Eukaryota</taxon>
        <taxon>Viridiplantae</taxon>
        <taxon>Streptophyta</taxon>
        <taxon>Embryophyta</taxon>
        <taxon>Tracheophyta</taxon>
        <taxon>Spermatophyta</taxon>
        <taxon>Magnoliopsida</taxon>
        <taxon>eudicotyledons</taxon>
        <taxon>Gunneridae</taxon>
        <taxon>Pentapetalae</taxon>
        <taxon>rosids</taxon>
        <taxon>malvids</taxon>
        <taxon>Brassicales</taxon>
        <taxon>Brassicaceae</taxon>
        <taxon>Brassiceae</taxon>
        <taxon>Brassica</taxon>
    </lineage>
</organism>
<protein>
    <submittedName>
        <fullName evidence="1">Uncharacterized protein</fullName>
    </submittedName>
</protein>
<dbReference type="Proteomes" id="UP000712281">
    <property type="component" value="Unassembled WGS sequence"/>
</dbReference>
<gene>
    <name evidence="1" type="ORF">F2Q68_00043196</name>
</gene>
<name>A0A8S9LNL1_BRACR</name>
<dbReference type="EMBL" id="QGKW02000276">
    <property type="protein sequence ID" value="KAF2607559.1"/>
    <property type="molecule type" value="Genomic_DNA"/>
</dbReference>
<comment type="caution">
    <text evidence="1">The sequence shown here is derived from an EMBL/GenBank/DDBJ whole genome shotgun (WGS) entry which is preliminary data.</text>
</comment>
<evidence type="ECO:0000313" key="1">
    <source>
        <dbReference type="EMBL" id="KAF2607559.1"/>
    </source>
</evidence>
<reference evidence="1" key="1">
    <citation type="submission" date="2019-12" db="EMBL/GenBank/DDBJ databases">
        <title>Genome sequencing and annotation of Brassica cretica.</title>
        <authorList>
            <person name="Studholme D.J."/>
            <person name="Sarris P.F."/>
        </authorList>
    </citation>
    <scope>NUCLEOTIDE SEQUENCE</scope>
    <source>
        <strain evidence="1">PFS-001/15</strain>
        <tissue evidence="1">Leaf</tissue>
    </source>
</reference>